<evidence type="ECO:0000313" key="9">
    <source>
        <dbReference type="Proteomes" id="UP000775213"/>
    </source>
</evidence>
<keyword evidence="4 5" id="KW-0539">Nucleus</keyword>
<dbReference type="GO" id="GO:0003700">
    <property type="term" value="F:DNA-binding transcription factor activity"/>
    <property type="evidence" value="ECO:0007669"/>
    <property type="project" value="InterPro"/>
</dbReference>
<dbReference type="GO" id="GO:0046983">
    <property type="term" value="F:protein dimerization activity"/>
    <property type="evidence" value="ECO:0007669"/>
    <property type="project" value="InterPro"/>
</dbReference>
<dbReference type="SUPFAM" id="SSF47459">
    <property type="entry name" value="HLH, helix-loop-helix DNA-binding domain"/>
    <property type="match status" value="1"/>
</dbReference>
<dbReference type="InterPro" id="IPR025610">
    <property type="entry name" value="MYC/MYB_N"/>
</dbReference>
<dbReference type="AlphaFoldDB" id="A0AAV7H9H0"/>
<dbReference type="PROSITE" id="PS50888">
    <property type="entry name" value="BHLH"/>
    <property type="match status" value="1"/>
</dbReference>
<organism evidence="8 9">
    <name type="scientific">Dendrobium chrysotoxum</name>
    <name type="common">Orchid</name>
    <dbReference type="NCBI Taxonomy" id="161865"/>
    <lineage>
        <taxon>Eukaryota</taxon>
        <taxon>Viridiplantae</taxon>
        <taxon>Streptophyta</taxon>
        <taxon>Embryophyta</taxon>
        <taxon>Tracheophyta</taxon>
        <taxon>Spermatophyta</taxon>
        <taxon>Magnoliopsida</taxon>
        <taxon>Liliopsida</taxon>
        <taxon>Asparagales</taxon>
        <taxon>Orchidaceae</taxon>
        <taxon>Epidendroideae</taxon>
        <taxon>Malaxideae</taxon>
        <taxon>Dendrobiinae</taxon>
        <taxon>Dendrobium</taxon>
    </lineage>
</organism>
<keyword evidence="9" id="KW-1185">Reference proteome</keyword>
<name>A0AAV7H9H0_DENCH</name>
<dbReference type="Proteomes" id="UP000775213">
    <property type="component" value="Unassembled WGS sequence"/>
</dbReference>
<dbReference type="PANTHER" id="PTHR11514">
    <property type="entry name" value="MYC"/>
    <property type="match status" value="1"/>
</dbReference>
<evidence type="ECO:0000256" key="4">
    <source>
        <dbReference type="ARBA" id="ARBA00023242"/>
    </source>
</evidence>
<accession>A0AAV7H9H0</accession>
<evidence type="ECO:0000256" key="2">
    <source>
        <dbReference type="ARBA" id="ARBA00023015"/>
    </source>
</evidence>
<keyword evidence="2 5" id="KW-0805">Transcription regulation</keyword>
<dbReference type="InterPro" id="IPR011598">
    <property type="entry name" value="bHLH_dom"/>
</dbReference>
<proteinExistence type="inferred from homology"/>
<dbReference type="Gene3D" id="4.10.280.10">
    <property type="entry name" value="Helix-loop-helix DNA-binding domain"/>
    <property type="match status" value="1"/>
</dbReference>
<keyword evidence="3 5" id="KW-0804">Transcription</keyword>
<evidence type="ECO:0000256" key="1">
    <source>
        <dbReference type="ARBA" id="ARBA00005510"/>
    </source>
</evidence>
<dbReference type="InterPro" id="IPR045084">
    <property type="entry name" value="AIB/MYC-like"/>
</dbReference>
<gene>
    <name evidence="8" type="ORF">IEQ34_005745</name>
</gene>
<reference evidence="8 9" key="1">
    <citation type="journal article" date="2021" name="Hortic Res">
        <title>Chromosome-scale assembly of the Dendrobium chrysotoxum genome enhances the understanding of orchid evolution.</title>
        <authorList>
            <person name="Zhang Y."/>
            <person name="Zhang G.Q."/>
            <person name="Zhang D."/>
            <person name="Liu X.D."/>
            <person name="Xu X.Y."/>
            <person name="Sun W.H."/>
            <person name="Yu X."/>
            <person name="Zhu X."/>
            <person name="Wang Z.W."/>
            <person name="Zhao X."/>
            <person name="Zhong W.Y."/>
            <person name="Chen H."/>
            <person name="Yin W.L."/>
            <person name="Huang T."/>
            <person name="Niu S.C."/>
            <person name="Liu Z.J."/>
        </authorList>
    </citation>
    <scope>NUCLEOTIDE SEQUENCE [LARGE SCALE GENOMIC DNA]</scope>
    <source>
        <strain evidence="8">Lindl</strain>
    </source>
</reference>
<evidence type="ECO:0000259" key="7">
    <source>
        <dbReference type="PROSITE" id="PS50888"/>
    </source>
</evidence>
<dbReference type="Pfam" id="PF00010">
    <property type="entry name" value="HLH"/>
    <property type="match status" value="1"/>
</dbReference>
<dbReference type="InterPro" id="IPR036638">
    <property type="entry name" value="HLH_DNA-bd_sf"/>
</dbReference>
<comment type="caution">
    <text evidence="8">The sequence shown here is derived from an EMBL/GenBank/DDBJ whole genome shotgun (WGS) entry which is preliminary data.</text>
</comment>
<protein>
    <recommendedName>
        <fullName evidence="5">Transcription factor</fullName>
        <shortName evidence="5">bHLH transcription factor</shortName>
    </recommendedName>
    <alternativeName>
        <fullName evidence="5">Basic helix-loop-helix protein</fullName>
    </alternativeName>
</protein>
<evidence type="ECO:0000256" key="5">
    <source>
        <dbReference type="RuleBase" id="RU369104"/>
    </source>
</evidence>
<evidence type="ECO:0000256" key="3">
    <source>
        <dbReference type="ARBA" id="ARBA00023163"/>
    </source>
</evidence>
<comment type="subcellular location">
    <subcellularLocation>
        <location evidence="5">Nucleus</location>
    </subcellularLocation>
</comment>
<dbReference type="PANTHER" id="PTHR11514:SF115">
    <property type="entry name" value="TRANSCRIPTION FACTOR"/>
    <property type="match status" value="1"/>
</dbReference>
<comment type="similarity">
    <text evidence="1">Belongs to the bHLH protein family.</text>
</comment>
<feature type="region of interest" description="Disordered" evidence="6">
    <location>
        <begin position="191"/>
        <end position="235"/>
    </location>
</feature>
<dbReference type="Pfam" id="PF14215">
    <property type="entry name" value="bHLH-MYC_N"/>
    <property type="match status" value="2"/>
</dbReference>
<feature type="compositionally biased region" description="Low complexity" evidence="6">
    <location>
        <begin position="293"/>
        <end position="305"/>
    </location>
</feature>
<feature type="domain" description="BHLH" evidence="7">
    <location>
        <begin position="224"/>
        <end position="273"/>
    </location>
</feature>
<evidence type="ECO:0000313" key="8">
    <source>
        <dbReference type="EMBL" id="KAH0465642.1"/>
    </source>
</evidence>
<evidence type="ECO:0000256" key="6">
    <source>
        <dbReference type="SAM" id="MobiDB-lite"/>
    </source>
</evidence>
<dbReference type="SMART" id="SM00353">
    <property type="entry name" value="HLH"/>
    <property type="match status" value="1"/>
</dbReference>
<dbReference type="GO" id="GO:0005634">
    <property type="term" value="C:nucleus"/>
    <property type="evidence" value="ECO:0007669"/>
    <property type="project" value="UniProtKB-SubCell"/>
</dbReference>
<feature type="region of interest" description="Disordered" evidence="6">
    <location>
        <begin position="286"/>
        <end position="306"/>
    </location>
</feature>
<sequence>MEELISPSSSMPPLSTLQYRLQCLINARPEWWAYVIFWRAWPDQQMLAFGDGYFRGKRGGCDREVDGVGDSDDAEWFYVVSLTRSFGAAQAGAPAPARAYATQAPIWLAGAHALQSFGCDRSLEAQLHGIETFVCVPIGSCGVLELGSSDFVDDNWMLIHQVKAFLSAPEDGGTVLSTASGHPRVKKAVVSSSVDSDHSESEDGLLVGRPRAKKRARKVEGGRENTVNHVKAERQRREKLNHRFYALRSVVPNVSRMDKASLLADAVSYIKELRAKVEELETEAKRARTNEQGIGTPSSTTTTVSGGMGNIEVEVKISGSDAIIRVQSENLSHPPAKLMAALRNLDVLVHRASVSSFKEVVLQDVVVRVPEALQGDDLLRSALLAQLEKN</sequence>
<dbReference type="EMBL" id="JAGFBR010000006">
    <property type="protein sequence ID" value="KAH0465642.1"/>
    <property type="molecule type" value="Genomic_DNA"/>
</dbReference>
<dbReference type="GO" id="GO:0000976">
    <property type="term" value="F:transcription cis-regulatory region binding"/>
    <property type="evidence" value="ECO:0007669"/>
    <property type="project" value="TreeGrafter"/>
</dbReference>